<evidence type="ECO:0000313" key="3">
    <source>
        <dbReference type="EMBL" id="MDW6005245.1"/>
    </source>
</evidence>
<accession>A0A1Y6IY03</accession>
<dbReference type="RefSeq" id="WP_087482558.1">
    <property type="nucleotide sequence ID" value="NZ_AP024884.1"/>
</dbReference>
<keyword evidence="1" id="KW-0456">Lyase</keyword>
<dbReference type="GO" id="GO:0005737">
    <property type="term" value="C:cytoplasm"/>
    <property type="evidence" value="ECO:0007669"/>
    <property type="project" value="TreeGrafter"/>
</dbReference>
<dbReference type="SUPFAM" id="SSF51556">
    <property type="entry name" value="Metallo-dependent hydrolases"/>
    <property type="match status" value="1"/>
</dbReference>
<dbReference type="PANTHER" id="PTHR21240:SF28">
    <property type="entry name" value="ISO-OROTATE DECARBOXYLASE (EUROFUNG)"/>
    <property type="match status" value="1"/>
</dbReference>
<dbReference type="InterPro" id="IPR032466">
    <property type="entry name" value="Metal_Hydrolase"/>
</dbReference>
<evidence type="ECO:0000256" key="1">
    <source>
        <dbReference type="ARBA" id="ARBA00023239"/>
    </source>
</evidence>
<keyword evidence="4" id="KW-0378">Hydrolase</keyword>
<reference evidence="4 5" key="1">
    <citation type="submission" date="2017-05" db="EMBL/GenBank/DDBJ databases">
        <authorList>
            <person name="Song R."/>
            <person name="Chenine A.L."/>
            <person name="Ruprecht R.M."/>
        </authorList>
    </citation>
    <scope>NUCLEOTIDE SEQUENCE [LARGE SCALE GENOMIC DNA]</scope>
    <source>
        <strain evidence="4 5">CECT 7927</strain>
    </source>
</reference>
<dbReference type="PANTHER" id="PTHR21240">
    <property type="entry name" value="2-AMINO-3-CARBOXYLMUCONATE-6-SEMIALDEHYDE DECARBOXYLASE"/>
    <property type="match status" value="1"/>
</dbReference>
<evidence type="ECO:0000313" key="5">
    <source>
        <dbReference type="Proteomes" id="UP000196125"/>
    </source>
</evidence>
<dbReference type="OrthoDB" id="149172at2"/>
<dbReference type="GO" id="GO:0016787">
    <property type="term" value="F:hydrolase activity"/>
    <property type="evidence" value="ECO:0007669"/>
    <property type="project" value="UniProtKB-KW"/>
</dbReference>
<dbReference type="EMBL" id="FXXI01000011">
    <property type="protein sequence ID" value="SMS02544.1"/>
    <property type="molecule type" value="Genomic_DNA"/>
</dbReference>
<dbReference type="AlphaFoldDB" id="A0A1Y6IY03"/>
<sequence length="343" mass="38860">MIIDCHGHYTTTPPQVGAYRDKQKEQVRKDPAFIGEKGQIIISDDDIRESIMNNQLRLQQERGTDLTIFSPRASWMGHHIGNEHTSQYWTEHQNDLIRRVCDLFPDNFVPVAQLPQSPGVDPAKSVPEMIRTVEEMGFIGINLNPDPSGGHWHGSALSDRSFYPIYEKMVEYDIPAMVHVSAACNECFHTTGSHYLGADTTAFQQLMMSDVFKDFPELKIIIPHGGGAVPYHWGRFRGLAQDQGFDLEERVLNNIFFDTCVYHQKGIDLLLDVIPTRNILFASEMIGAVRGVDPETGHYFDDTKRYIDANQLLSPEQKQAIFEHNTLNVFSRLKAQLAKNSGV</sequence>
<dbReference type="EMBL" id="JAWRCO010000002">
    <property type="protein sequence ID" value="MDW6005245.1"/>
    <property type="molecule type" value="Genomic_DNA"/>
</dbReference>
<dbReference type="Gene3D" id="3.20.20.140">
    <property type="entry name" value="Metal-dependent hydrolases"/>
    <property type="match status" value="1"/>
</dbReference>
<dbReference type="Pfam" id="PF04909">
    <property type="entry name" value="Amidohydro_2"/>
    <property type="match status" value="1"/>
</dbReference>
<keyword evidence="6" id="KW-1185">Reference proteome</keyword>
<feature type="domain" description="Amidohydrolase-related" evidence="2">
    <location>
        <begin position="3"/>
        <end position="330"/>
    </location>
</feature>
<gene>
    <name evidence="3" type="ORF">SBX37_20470</name>
    <name evidence="4" type="ORF">VIM7927_03877</name>
</gene>
<evidence type="ECO:0000313" key="4">
    <source>
        <dbReference type="EMBL" id="SMS02544.1"/>
    </source>
</evidence>
<proteinExistence type="predicted"/>
<dbReference type="InterPro" id="IPR032465">
    <property type="entry name" value="ACMSD"/>
</dbReference>
<dbReference type="InterPro" id="IPR006680">
    <property type="entry name" value="Amidohydro-rel"/>
</dbReference>
<organism evidence="4 5">
    <name type="scientific">Vibrio mangrovi</name>
    <dbReference type="NCBI Taxonomy" id="474394"/>
    <lineage>
        <taxon>Bacteria</taxon>
        <taxon>Pseudomonadati</taxon>
        <taxon>Pseudomonadota</taxon>
        <taxon>Gammaproteobacteria</taxon>
        <taxon>Vibrionales</taxon>
        <taxon>Vibrionaceae</taxon>
        <taxon>Vibrio</taxon>
    </lineage>
</organism>
<evidence type="ECO:0000313" key="6">
    <source>
        <dbReference type="Proteomes" id="UP001283366"/>
    </source>
</evidence>
<dbReference type="Proteomes" id="UP001283366">
    <property type="component" value="Unassembled WGS sequence"/>
</dbReference>
<dbReference type="GO" id="GO:0016831">
    <property type="term" value="F:carboxy-lyase activity"/>
    <property type="evidence" value="ECO:0007669"/>
    <property type="project" value="InterPro"/>
</dbReference>
<dbReference type="Proteomes" id="UP000196125">
    <property type="component" value="Unassembled WGS sequence"/>
</dbReference>
<name>A0A1Y6IY03_9VIBR</name>
<reference evidence="3 6" key="2">
    <citation type="submission" date="2023-11" db="EMBL/GenBank/DDBJ databases">
        <title>Plant-associative lifestyle of Vibrio porteresiae and its evolutionary dynamics.</title>
        <authorList>
            <person name="Rameshkumar N."/>
            <person name="Kirti K."/>
        </authorList>
    </citation>
    <scope>NUCLEOTIDE SEQUENCE [LARGE SCALE GENOMIC DNA]</scope>
    <source>
        <strain evidence="3 6">MSSRF38</strain>
    </source>
</reference>
<protein>
    <submittedName>
        <fullName evidence="3 4">Amidohydrolase</fullName>
    </submittedName>
</protein>
<evidence type="ECO:0000259" key="2">
    <source>
        <dbReference type="Pfam" id="PF04909"/>
    </source>
</evidence>
<dbReference type="GO" id="GO:0019748">
    <property type="term" value="P:secondary metabolic process"/>
    <property type="evidence" value="ECO:0007669"/>
    <property type="project" value="TreeGrafter"/>
</dbReference>